<accession>B9LZS5</accession>
<dbReference type="RefSeq" id="WP_012645618.1">
    <property type="nucleotide sequence ID" value="NC_011979.1"/>
</dbReference>
<sequence length="239" mass="26980">MTKESKHQIGAFFDVDKTIVDYNTMSGYYWYFHRNLYKGAPPLKRTVAGLAHMVRVTGTYLNLLRCAMKKDDRMTVNRHYYAALSGIDAGLYGSLIDEWYREAGILEKIYGQVGTVIRNHQRQGHRVVLVSGSHLPLIEPLGKALQVDEILATEVEVKGTVFTGKIRNELPMVGEGKARAIRRYAQRNGIDLSSSYAYSDHISDLKMLETVGNPCAVIGDMKLDEYARKRSWQIITTGC</sequence>
<dbReference type="InterPro" id="IPR006385">
    <property type="entry name" value="HAD_hydro_SerB1"/>
</dbReference>
<dbReference type="InterPro" id="IPR050582">
    <property type="entry name" value="HAD-like_SerB"/>
</dbReference>
<dbReference type="eggNOG" id="COG0560">
    <property type="taxonomic scope" value="Bacteria"/>
</dbReference>
<dbReference type="OrthoDB" id="25607at2"/>
<keyword evidence="5" id="KW-1185">Reference proteome</keyword>
<gene>
    <name evidence="4" type="ordered locus">Geob_0520</name>
</gene>
<dbReference type="Pfam" id="PF12710">
    <property type="entry name" value="HAD"/>
    <property type="match status" value="1"/>
</dbReference>
<dbReference type="EMBL" id="CP001390">
    <property type="protein sequence ID" value="ACM18889.1"/>
    <property type="molecule type" value="Genomic_DNA"/>
</dbReference>
<dbReference type="PANTHER" id="PTHR43344">
    <property type="entry name" value="PHOSPHOSERINE PHOSPHATASE"/>
    <property type="match status" value="1"/>
</dbReference>
<protein>
    <submittedName>
        <fullName evidence="4">HAD superfamily hydrolase</fullName>
    </submittedName>
</protein>
<dbReference type="KEGG" id="geo:Geob_0520"/>
<evidence type="ECO:0000256" key="2">
    <source>
        <dbReference type="ARBA" id="ARBA00022801"/>
    </source>
</evidence>
<dbReference type="NCBIfam" id="TIGR01488">
    <property type="entry name" value="HAD-SF-IB"/>
    <property type="match status" value="1"/>
</dbReference>
<proteinExistence type="predicted"/>
<dbReference type="InterPro" id="IPR023214">
    <property type="entry name" value="HAD_sf"/>
</dbReference>
<dbReference type="Proteomes" id="UP000007721">
    <property type="component" value="Chromosome"/>
</dbReference>
<dbReference type="Gene3D" id="3.40.50.1000">
    <property type="entry name" value="HAD superfamily/HAD-like"/>
    <property type="match status" value="1"/>
</dbReference>
<dbReference type="STRING" id="316067.Geob_0520"/>
<dbReference type="HOGENOM" id="CLU_052657_1_2_7"/>
<keyword evidence="3" id="KW-0460">Magnesium</keyword>
<evidence type="ECO:0000256" key="1">
    <source>
        <dbReference type="ARBA" id="ARBA00022723"/>
    </source>
</evidence>
<evidence type="ECO:0000313" key="4">
    <source>
        <dbReference type="EMBL" id="ACM18889.1"/>
    </source>
</evidence>
<reference evidence="4 5" key="1">
    <citation type="submission" date="2009-01" db="EMBL/GenBank/DDBJ databases">
        <title>Complete sequence of Geobacter sp. FRC-32.</title>
        <authorList>
            <consortium name="US DOE Joint Genome Institute"/>
            <person name="Lucas S."/>
            <person name="Copeland A."/>
            <person name="Lapidus A."/>
            <person name="Glavina del Rio T."/>
            <person name="Dalin E."/>
            <person name="Tice H."/>
            <person name="Bruce D."/>
            <person name="Goodwin L."/>
            <person name="Pitluck S."/>
            <person name="Saunders E."/>
            <person name="Brettin T."/>
            <person name="Detter J.C."/>
            <person name="Han C."/>
            <person name="Larimer F."/>
            <person name="Land M."/>
            <person name="Hauser L."/>
            <person name="Kyrpides N."/>
            <person name="Ovchinnikova G."/>
            <person name="Kostka J."/>
            <person name="Richardson P."/>
        </authorList>
    </citation>
    <scope>NUCLEOTIDE SEQUENCE [LARGE SCALE GENOMIC DNA]</scope>
    <source>
        <strain evidence="5">DSM 22248 / JCM 15807 / FRC-32</strain>
    </source>
</reference>
<name>B9LZS5_GEODF</name>
<dbReference type="Gene3D" id="1.20.1440.100">
    <property type="entry name" value="SG protein - dephosphorylation function"/>
    <property type="match status" value="1"/>
</dbReference>
<dbReference type="AlphaFoldDB" id="B9LZS5"/>
<dbReference type="InterPro" id="IPR036412">
    <property type="entry name" value="HAD-like_sf"/>
</dbReference>
<organism evidence="4 5">
    <name type="scientific">Geotalea daltonii (strain DSM 22248 / JCM 15807 / FRC-32)</name>
    <name type="common">Geobacter daltonii</name>
    <dbReference type="NCBI Taxonomy" id="316067"/>
    <lineage>
        <taxon>Bacteria</taxon>
        <taxon>Pseudomonadati</taxon>
        <taxon>Thermodesulfobacteriota</taxon>
        <taxon>Desulfuromonadia</taxon>
        <taxon>Geobacterales</taxon>
        <taxon>Geobacteraceae</taxon>
        <taxon>Geotalea</taxon>
    </lineage>
</organism>
<dbReference type="PANTHER" id="PTHR43344:SF13">
    <property type="entry name" value="PHOSPHATASE RV3661-RELATED"/>
    <property type="match status" value="1"/>
</dbReference>
<dbReference type="SUPFAM" id="SSF56784">
    <property type="entry name" value="HAD-like"/>
    <property type="match status" value="1"/>
</dbReference>
<dbReference type="NCBIfam" id="TIGR01490">
    <property type="entry name" value="HAD-SF-IB-hyp1"/>
    <property type="match status" value="1"/>
</dbReference>
<keyword evidence="1" id="KW-0479">Metal-binding</keyword>
<dbReference type="GO" id="GO:0046872">
    <property type="term" value="F:metal ion binding"/>
    <property type="evidence" value="ECO:0007669"/>
    <property type="project" value="UniProtKB-KW"/>
</dbReference>
<evidence type="ECO:0000256" key="3">
    <source>
        <dbReference type="ARBA" id="ARBA00022842"/>
    </source>
</evidence>
<keyword evidence="2 4" id="KW-0378">Hydrolase</keyword>
<evidence type="ECO:0000313" key="5">
    <source>
        <dbReference type="Proteomes" id="UP000007721"/>
    </source>
</evidence>
<dbReference type="GO" id="GO:0016787">
    <property type="term" value="F:hydrolase activity"/>
    <property type="evidence" value="ECO:0007669"/>
    <property type="project" value="UniProtKB-KW"/>
</dbReference>